<dbReference type="InterPro" id="IPR029063">
    <property type="entry name" value="SAM-dependent_MTases_sf"/>
</dbReference>
<evidence type="ECO:0000256" key="4">
    <source>
        <dbReference type="ARBA" id="ARBA00022691"/>
    </source>
</evidence>
<dbReference type="GO" id="GO:0009007">
    <property type="term" value="F:site-specific DNA-methyltransferase (adenine-specific) activity"/>
    <property type="evidence" value="ECO:0007669"/>
    <property type="project" value="UniProtKB-EC"/>
</dbReference>
<dbReference type="PROSITE" id="PS00092">
    <property type="entry name" value="N6_MTASE"/>
    <property type="match status" value="1"/>
</dbReference>
<evidence type="ECO:0000256" key="2">
    <source>
        <dbReference type="ARBA" id="ARBA00022603"/>
    </source>
</evidence>
<proteinExistence type="predicted"/>
<gene>
    <name evidence="6" type="primary">fokIM</name>
    <name evidence="6" type="ORF">NCTC13456_02181</name>
</gene>
<sequence length="394" mass="46705">MSKQKEKKNLTPPHLIKYMGAKTSIIEYIIENIDNKNFNGNVYDIFAGTTIVSAYLNRKYNVIVNDIQEYSTVLAKSYLNKINVNEFDVKLFQKNTLEYVNYFKNKYNLFYSYTNTLDIEEFIEIENQEKELLNINFNNDDNHLFVKTYSGTYWSFEQCLWIDSIYRSSQKYKNNNIYELLIGSLMFAMSYSSQSTGHFAQYRTVKDEKNMRDILNYRLKDVYSLFLMKLNQLFEYDRNQIYNFEVNNLSFEKILKDIKPNSLVYADPPYANVHYSRFYHALETIVKYDYPETKFKGRYRTDRHQSPFSKSSEAMDAFGKMFTLINKKQSHLVLSYSDGGVVTIEELLKLARSKFSKDYTVELKEKDYLHSRMGRKGEKSIPVKEILIIATFND</sequence>
<evidence type="ECO:0000256" key="3">
    <source>
        <dbReference type="ARBA" id="ARBA00022679"/>
    </source>
</evidence>
<evidence type="ECO:0000256" key="1">
    <source>
        <dbReference type="ARBA" id="ARBA00011900"/>
    </source>
</evidence>
<keyword evidence="4" id="KW-0949">S-adenosyl-L-methionine</keyword>
<keyword evidence="2 6" id="KW-0489">Methyltransferase</keyword>
<name>A0A376GJH0_9FLAO</name>
<dbReference type="InterPro" id="IPR002052">
    <property type="entry name" value="DNA_methylase_N6_adenine_CS"/>
</dbReference>
<dbReference type="Gene3D" id="3.40.50.150">
    <property type="entry name" value="Vaccinia Virus protein VP39"/>
    <property type="match status" value="2"/>
</dbReference>
<dbReference type="Pfam" id="PF02086">
    <property type="entry name" value="MethyltransfD12"/>
    <property type="match status" value="1"/>
</dbReference>
<protein>
    <recommendedName>
        <fullName evidence="1">site-specific DNA-methyltransferase (adenine-specific)</fullName>
        <ecNumber evidence="1">2.1.1.72</ecNumber>
    </recommendedName>
</protein>
<keyword evidence="3 6" id="KW-0808">Transferase</keyword>
<accession>A0A376GJH0</accession>
<dbReference type="EC" id="2.1.1.72" evidence="1"/>
<dbReference type="GO" id="GO:0009307">
    <property type="term" value="P:DNA restriction-modification system"/>
    <property type="evidence" value="ECO:0007669"/>
    <property type="project" value="InterPro"/>
</dbReference>
<dbReference type="InterPro" id="IPR012327">
    <property type="entry name" value="MeTrfase_D12"/>
</dbReference>
<dbReference type="AlphaFoldDB" id="A0A376GJH0"/>
<dbReference type="SUPFAM" id="SSF53335">
    <property type="entry name" value="S-adenosyl-L-methionine-dependent methyltransferases"/>
    <property type="match status" value="1"/>
</dbReference>
<dbReference type="REBASE" id="429132">
    <property type="entry name" value="M.Efa13456II"/>
</dbReference>
<evidence type="ECO:0000313" key="6">
    <source>
        <dbReference type="EMBL" id="STD58557.1"/>
    </source>
</evidence>
<organism evidence="6 7">
    <name type="scientific">Empedobacter falsenii</name>
    <dbReference type="NCBI Taxonomy" id="343874"/>
    <lineage>
        <taxon>Bacteria</taxon>
        <taxon>Pseudomonadati</taxon>
        <taxon>Bacteroidota</taxon>
        <taxon>Flavobacteriia</taxon>
        <taxon>Flavobacteriales</taxon>
        <taxon>Weeksellaceae</taxon>
        <taxon>Empedobacter</taxon>
    </lineage>
</organism>
<dbReference type="GO" id="GO:0032259">
    <property type="term" value="P:methylation"/>
    <property type="evidence" value="ECO:0007669"/>
    <property type="project" value="UniProtKB-KW"/>
</dbReference>
<comment type="catalytic activity">
    <reaction evidence="5">
        <text>a 2'-deoxyadenosine in DNA + S-adenosyl-L-methionine = an N(6)-methyl-2'-deoxyadenosine in DNA + S-adenosyl-L-homocysteine + H(+)</text>
        <dbReference type="Rhea" id="RHEA:15197"/>
        <dbReference type="Rhea" id="RHEA-COMP:12418"/>
        <dbReference type="Rhea" id="RHEA-COMP:12419"/>
        <dbReference type="ChEBI" id="CHEBI:15378"/>
        <dbReference type="ChEBI" id="CHEBI:57856"/>
        <dbReference type="ChEBI" id="CHEBI:59789"/>
        <dbReference type="ChEBI" id="CHEBI:90615"/>
        <dbReference type="ChEBI" id="CHEBI:90616"/>
        <dbReference type="EC" id="2.1.1.72"/>
    </reaction>
</comment>
<dbReference type="Proteomes" id="UP000254737">
    <property type="component" value="Unassembled WGS sequence"/>
</dbReference>
<reference evidence="6 7" key="1">
    <citation type="submission" date="2018-06" db="EMBL/GenBank/DDBJ databases">
        <authorList>
            <consortium name="Pathogen Informatics"/>
            <person name="Doyle S."/>
        </authorList>
    </citation>
    <scope>NUCLEOTIDE SEQUENCE [LARGE SCALE GENOMIC DNA]</scope>
    <source>
        <strain evidence="6 7">NCTC13456</strain>
    </source>
</reference>
<dbReference type="GO" id="GO:0003676">
    <property type="term" value="F:nucleic acid binding"/>
    <property type="evidence" value="ECO:0007669"/>
    <property type="project" value="InterPro"/>
</dbReference>
<dbReference type="RefSeq" id="WP_115000493.1">
    <property type="nucleotide sequence ID" value="NZ_UFXS01000001.1"/>
</dbReference>
<evidence type="ECO:0000256" key="5">
    <source>
        <dbReference type="ARBA" id="ARBA00047942"/>
    </source>
</evidence>
<dbReference type="EMBL" id="UFXS01000001">
    <property type="protein sequence ID" value="STD58557.1"/>
    <property type="molecule type" value="Genomic_DNA"/>
</dbReference>
<evidence type="ECO:0000313" key="7">
    <source>
        <dbReference type="Proteomes" id="UP000254737"/>
    </source>
</evidence>